<name>A0AB35FSH8_STRGN</name>
<proteinExistence type="predicted"/>
<dbReference type="EMBL" id="JAHZQA010000003">
    <property type="protein sequence ID" value="MBZ2127344.1"/>
    <property type="molecule type" value="Genomic_DNA"/>
</dbReference>
<evidence type="ECO:0000313" key="3">
    <source>
        <dbReference type="Proteomes" id="UP000826921"/>
    </source>
</evidence>
<dbReference type="InterPro" id="IPR010779">
    <property type="entry name" value="DUF1372"/>
</dbReference>
<evidence type="ECO:0000256" key="1">
    <source>
        <dbReference type="SAM" id="Phobius"/>
    </source>
</evidence>
<dbReference type="Pfam" id="PF07116">
    <property type="entry name" value="DUF1372"/>
    <property type="match status" value="1"/>
</dbReference>
<dbReference type="AlphaFoldDB" id="A0AB35FSH8"/>
<comment type="caution">
    <text evidence="2">The sequence shown here is derived from an EMBL/GenBank/DDBJ whole genome shotgun (WGS) entry which is preliminary data.</text>
</comment>
<protein>
    <submittedName>
        <fullName evidence="2">DUF1372 family protein</fullName>
    </submittedName>
</protein>
<sequence length="72" mass="8289">MTEIKLIFFIASCVVSFYAGAIFNRPVVTHKEATNGRYHVTIRHYGKYLVNRDQYESISVGDDMPEFLKKGD</sequence>
<dbReference type="Proteomes" id="UP000826921">
    <property type="component" value="Unassembled WGS sequence"/>
</dbReference>
<keyword evidence="1" id="KW-0812">Transmembrane</keyword>
<accession>A0AB35FSH8</accession>
<evidence type="ECO:0000313" key="2">
    <source>
        <dbReference type="EMBL" id="MBZ2127344.1"/>
    </source>
</evidence>
<feature type="transmembrane region" description="Helical" evidence="1">
    <location>
        <begin position="6"/>
        <end position="23"/>
    </location>
</feature>
<keyword evidence="1" id="KW-0472">Membrane</keyword>
<gene>
    <name evidence="2" type="ORF">K1I74_04615</name>
</gene>
<reference evidence="2" key="1">
    <citation type="submission" date="2021-07" db="EMBL/GenBank/DDBJ databases">
        <title>Occurrence of streptococci in the human mouth that bind to a non-human glycan.</title>
        <authorList>
            <person name="Cross B."/>
            <person name="Thamadilok S."/>
            <person name="Bensing B."/>
            <person name="Sasmal A."/>
            <person name="Khedri Z."/>
            <person name="Deng L."/>
            <person name="Yu H."/>
            <person name="Mehta A."/>
            <person name="Aluvathingal J."/>
            <person name="Nadendla S."/>
            <person name="Vickerman M."/>
            <person name="Chen X."/>
            <person name="Dewhirst F."/>
            <person name="Gill A."/>
            <person name="Lettrichova I."/>
            <person name="Diaz S."/>
            <person name="Gill S."/>
            <person name="Tettelin H."/>
            <person name="Iverson T."/>
            <person name="Sullam P."/>
            <person name="Varki A."/>
            <person name="Ruhl S."/>
        </authorList>
    </citation>
    <scope>NUCLEOTIDE SEQUENCE</scope>
    <source>
        <strain evidence="2">SK9</strain>
    </source>
</reference>
<organism evidence="2 3">
    <name type="scientific">Streptococcus gordonii</name>
    <dbReference type="NCBI Taxonomy" id="1302"/>
    <lineage>
        <taxon>Bacteria</taxon>
        <taxon>Bacillati</taxon>
        <taxon>Bacillota</taxon>
        <taxon>Bacilli</taxon>
        <taxon>Lactobacillales</taxon>
        <taxon>Streptococcaceae</taxon>
        <taxon>Streptococcus</taxon>
    </lineage>
</organism>
<dbReference type="RefSeq" id="WP_061596414.1">
    <property type="nucleotide sequence ID" value="NZ_JAHZQA010000003.1"/>
</dbReference>
<keyword evidence="1" id="KW-1133">Transmembrane helix</keyword>